<evidence type="ECO:0000256" key="2">
    <source>
        <dbReference type="SAM" id="Phobius"/>
    </source>
</evidence>
<evidence type="ECO:0000313" key="3">
    <source>
        <dbReference type="EMBL" id="KAG2447014.1"/>
    </source>
</evidence>
<feature type="compositionally biased region" description="Low complexity" evidence="1">
    <location>
        <begin position="96"/>
        <end position="130"/>
    </location>
</feature>
<keyword evidence="4" id="KW-1185">Reference proteome</keyword>
<keyword evidence="2" id="KW-0812">Transmembrane</keyword>
<feature type="transmembrane region" description="Helical" evidence="2">
    <location>
        <begin position="6"/>
        <end position="25"/>
    </location>
</feature>
<gene>
    <name evidence="3" type="ORF">HYH02_008167</name>
</gene>
<organism evidence="3 4">
    <name type="scientific">Chlamydomonas schloesseri</name>
    <dbReference type="NCBI Taxonomy" id="2026947"/>
    <lineage>
        <taxon>Eukaryota</taxon>
        <taxon>Viridiplantae</taxon>
        <taxon>Chlorophyta</taxon>
        <taxon>core chlorophytes</taxon>
        <taxon>Chlorophyceae</taxon>
        <taxon>CS clade</taxon>
        <taxon>Chlamydomonadales</taxon>
        <taxon>Chlamydomonadaceae</taxon>
        <taxon>Chlamydomonas</taxon>
    </lineage>
</organism>
<protein>
    <submittedName>
        <fullName evidence="3">Uncharacterized protein</fullName>
    </submittedName>
</protein>
<evidence type="ECO:0000313" key="4">
    <source>
        <dbReference type="Proteomes" id="UP000613740"/>
    </source>
</evidence>
<keyword evidence="2" id="KW-0472">Membrane</keyword>
<comment type="caution">
    <text evidence="3">The sequence shown here is derived from an EMBL/GenBank/DDBJ whole genome shotgun (WGS) entry which is preliminary data.</text>
</comment>
<dbReference type="AlphaFoldDB" id="A0A835WG78"/>
<accession>A0A835WG78</accession>
<feature type="compositionally biased region" description="Acidic residues" evidence="1">
    <location>
        <begin position="466"/>
        <end position="485"/>
    </location>
</feature>
<evidence type="ECO:0000256" key="1">
    <source>
        <dbReference type="SAM" id="MobiDB-lite"/>
    </source>
</evidence>
<proteinExistence type="predicted"/>
<name>A0A835WG78_9CHLO</name>
<sequence length="882" mass="87123">MPLHFVVAYAALTIGCVGLNCALVVRKLRLRGSLAPSAPLPPALAALFTRYLVEAVLYGAASCAFAHLRPRLWSALGARLAAAGSGRRVGSGSGCSGSSSSSGSSAPAGVAADTPGATGAAGAGSSCAASQGGGRVVEGSGADSEGLERQQGWLEGGGAAGAAADAVAASSRQSSSDIQRNEPDVSRDGIATDGAGSGRCEAVEPRLQHERRAKHPSCGGGAATAATAAAAASTATAAAAGATVGSCLASAEACGQAGGPPTSEAAPAPGAAAISASGGSEACAAAASSVCGAAAAVAAPAPLAAAAAAAPAMTALAAARALVAGRGAGGYGPAAEYVPHMSLRRVVIRLPDLGPGDLPQGWADSLRELLAARHPDWQLLNVGVRQGSLILVLEMLLPAPPLLLPPPLPQLQAQGPAKADTAAMAATGQEDILSALGPALAPLLAENERRRQLKEKVQQQQQQQQQEEEEEAQAQEEEEEEEEVEQQWVRRHPATGLEVPARHRGGVGAATSALVEGSAGQGAFQLHVWDSRTQSWQQRAAALALAAAAAAPPLPSRWQEGQPQSMPLGGCGSGSGSGFGAIARVAVWEYQSPRGVATERVTTPTLQVSAAVAPAALQAALGALGGLAAHGTAAPGPNAEDFSLWLRFGVPALPTSAPGVATAGMASAAAATAACDGRRLLLPALPYCRAHQPLQRGAPPDADASAAAGCGDIAATAAGLMQLSASISPAELAAMLQPLSPLLRQDGGPVLLPRLALYVELWHNPSGLLCGSASLPLLEYVAVKAVPWQAAATEACTAAQAGTAWAAAAAAAVQLESCAGLGTYVVAEAEAVVGDLQLQHALTEAGHGKCSDRCASVVSSGCDAAAAAAAAAARGCCLSPAA</sequence>
<feature type="region of interest" description="Disordered" evidence="1">
    <location>
        <begin position="451"/>
        <end position="488"/>
    </location>
</feature>
<dbReference type="OrthoDB" id="10686577at2759"/>
<feature type="region of interest" description="Disordered" evidence="1">
    <location>
        <begin position="87"/>
        <end position="200"/>
    </location>
</feature>
<reference evidence="3" key="1">
    <citation type="journal article" date="2020" name="bioRxiv">
        <title>Comparative genomics of Chlamydomonas.</title>
        <authorList>
            <person name="Craig R.J."/>
            <person name="Hasan A.R."/>
            <person name="Ness R.W."/>
            <person name="Keightley P.D."/>
        </authorList>
    </citation>
    <scope>NUCLEOTIDE SEQUENCE</scope>
    <source>
        <strain evidence="3">CCAP 11/173</strain>
    </source>
</reference>
<keyword evidence="2" id="KW-1133">Transmembrane helix</keyword>
<dbReference type="EMBL" id="JAEHOD010000024">
    <property type="protein sequence ID" value="KAG2447014.1"/>
    <property type="molecule type" value="Genomic_DNA"/>
</dbReference>
<dbReference type="Proteomes" id="UP000613740">
    <property type="component" value="Unassembled WGS sequence"/>
</dbReference>